<sequence length="617" mass="66815">MAQLYEDNLYQDLAFWRRKLNGSKLSVNDLLTTFDNYMSRKQEGDPQWVRYAPFRPFEYDTNCTKQDTWCDPRLTFFQWRMWGWRAHLPRYFKQRDDPTFTERWGTGKMPYPVAHWCPTWHHPRFVFCARWHLADNLTHVHPEAIDAVKDGTKDQYISIKDHAKFKFVVAADGTGPSNRFSKLLHLDSLVLKEDSPFLAHFYRSVHPWQHYVPIFAVNENDTLTMVEHFNQPDREYEYARIVDNANKFAAKYLCDRALALYFRKSLEEYKALFDDMQGFIDSTVWPLVQAKRQLGPLLSGLEVAEQAQLVSTEAHAGPGGPRLWSCVPAAGLLAAAATAPTTDLSGKAVLYIAAEFNLVKLPMAAGGASSCGDPRQRGAPGAAALVQRRLMLPLTTLMLPTGAACAKAAAAADTAAAAAAVARADPLQLPSSTPAAALPASAAPATSATSAAASSAAAASTSATSSSTSSYGQYGGGGFTFTMLALDEDARQRKSDEDGSSAAATAIAGATDCGRYAGWMTEAVESLQRRGIVKKSLTCPGACVSCWRLAAAETAVSGEGGDGWQLCEGGPGAVRLHGTTVQRAERHAGGRQVPGPVRVRAPAGPAGRAGAVLRTGY</sequence>
<feature type="compositionally biased region" description="Low complexity" evidence="3">
    <location>
        <begin position="590"/>
        <end position="609"/>
    </location>
</feature>
<accession>A0A836BXJ1</accession>
<evidence type="ECO:0000256" key="2">
    <source>
        <dbReference type="ARBA" id="ARBA00022679"/>
    </source>
</evidence>
<dbReference type="Proteomes" id="UP000612055">
    <property type="component" value="Unassembled WGS sequence"/>
</dbReference>
<dbReference type="PANTHER" id="PTHR12203:SF35">
    <property type="entry name" value="PROTEIN O-GLUCOSYLTRANSFERASE 1"/>
    <property type="match status" value="1"/>
</dbReference>
<keyword evidence="2" id="KW-0808">Transferase</keyword>
<evidence type="ECO:0000256" key="1">
    <source>
        <dbReference type="ARBA" id="ARBA00010118"/>
    </source>
</evidence>
<comment type="caution">
    <text evidence="5">The sequence shown here is derived from an EMBL/GenBank/DDBJ whole genome shotgun (WGS) entry which is preliminary data.</text>
</comment>
<feature type="domain" description="Glycosyl transferase CAP10" evidence="4">
    <location>
        <begin position="92"/>
        <end position="275"/>
    </location>
</feature>
<proteinExistence type="inferred from homology"/>
<feature type="region of interest" description="Disordered" evidence="3">
    <location>
        <begin position="588"/>
        <end position="609"/>
    </location>
</feature>
<dbReference type="AlphaFoldDB" id="A0A836BXJ1"/>
<dbReference type="OrthoDB" id="541052at2759"/>
<dbReference type="GO" id="GO:0016740">
    <property type="term" value="F:transferase activity"/>
    <property type="evidence" value="ECO:0007669"/>
    <property type="project" value="UniProtKB-KW"/>
</dbReference>
<organism evidence="5 6">
    <name type="scientific">Edaphochlamys debaryana</name>
    <dbReference type="NCBI Taxonomy" id="47281"/>
    <lineage>
        <taxon>Eukaryota</taxon>
        <taxon>Viridiplantae</taxon>
        <taxon>Chlorophyta</taxon>
        <taxon>core chlorophytes</taxon>
        <taxon>Chlorophyceae</taxon>
        <taxon>CS clade</taxon>
        <taxon>Chlamydomonadales</taxon>
        <taxon>Chlamydomonadales incertae sedis</taxon>
        <taxon>Edaphochlamys</taxon>
    </lineage>
</organism>
<evidence type="ECO:0000313" key="5">
    <source>
        <dbReference type="EMBL" id="KAG2491278.1"/>
    </source>
</evidence>
<comment type="similarity">
    <text evidence="1">Belongs to the glycosyltransferase 90 family.</text>
</comment>
<protein>
    <recommendedName>
        <fullName evidence="4">Glycosyl transferase CAP10 domain-containing protein</fullName>
    </recommendedName>
</protein>
<dbReference type="InterPro" id="IPR006598">
    <property type="entry name" value="CAP10"/>
</dbReference>
<gene>
    <name evidence="5" type="ORF">HYH03_010284</name>
</gene>
<evidence type="ECO:0000313" key="6">
    <source>
        <dbReference type="Proteomes" id="UP000612055"/>
    </source>
</evidence>
<reference evidence="5" key="1">
    <citation type="journal article" date="2020" name="bioRxiv">
        <title>Comparative genomics of Chlamydomonas.</title>
        <authorList>
            <person name="Craig R.J."/>
            <person name="Hasan A.R."/>
            <person name="Ness R.W."/>
            <person name="Keightley P.D."/>
        </authorList>
    </citation>
    <scope>NUCLEOTIDE SEQUENCE</scope>
    <source>
        <strain evidence="5">CCAP 11/70</strain>
    </source>
</reference>
<name>A0A836BXJ1_9CHLO</name>
<dbReference type="InterPro" id="IPR051091">
    <property type="entry name" value="O-Glucosyltr/Glycosyltrsf_90"/>
</dbReference>
<keyword evidence="6" id="KW-1185">Reference proteome</keyword>
<dbReference type="EMBL" id="JAEHOE010000054">
    <property type="protein sequence ID" value="KAG2491278.1"/>
    <property type="molecule type" value="Genomic_DNA"/>
</dbReference>
<dbReference type="Pfam" id="PF05686">
    <property type="entry name" value="Glyco_transf_90"/>
    <property type="match status" value="1"/>
</dbReference>
<dbReference type="PANTHER" id="PTHR12203">
    <property type="entry name" value="KDEL LYS-ASP-GLU-LEU CONTAINING - RELATED"/>
    <property type="match status" value="1"/>
</dbReference>
<evidence type="ECO:0000256" key="3">
    <source>
        <dbReference type="SAM" id="MobiDB-lite"/>
    </source>
</evidence>
<dbReference type="SMART" id="SM00672">
    <property type="entry name" value="CAP10"/>
    <property type="match status" value="1"/>
</dbReference>
<evidence type="ECO:0000259" key="4">
    <source>
        <dbReference type="SMART" id="SM00672"/>
    </source>
</evidence>